<name>K9CWN5_SPHYA</name>
<dbReference type="HOGENOM" id="CLU_2587965_0_0_5"/>
<proteinExistence type="predicted"/>
<evidence type="ECO:0000313" key="2">
    <source>
        <dbReference type="Proteomes" id="UP000009887"/>
    </source>
</evidence>
<comment type="caution">
    <text evidence="1">The sequence shown here is derived from an EMBL/GenBank/DDBJ whole genome shotgun (WGS) entry which is preliminary data.</text>
</comment>
<dbReference type="AlphaFoldDB" id="K9CWN5"/>
<gene>
    <name evidence="1" type="ORF">HMPREF9718_01715</name>
</gene>
<protein>
    <submittedName>
        <fullName evidence="1">Uncharacterized protein</fullName>
    </submittedName>
</protein>
<accession>K9CWN5</accession>
<keyword evidence="2" id="KW-1185">Reference proteome</keyword>
<dbReference type="Proteomes" id="UP000009887">
    <property type="component" value="Unassembled WGS sequence"/>
</dbReference>
<sequence length="80" mass="9022">MAVLSWTMADSLAKAKDWSMTHTVRKRHEDDVGLMTDKELIDNWEAASREEIENPSSFLRAVIDAMAKRDISSSSDPRVA</sequence>
<organism evidence="1 2">
    <name type="scientific">Sphingobium yanoikuyae ATCC 51230</name>
    <dbReference type="NCBI Taxonomy" id="883163"/>
    <lineage>
        <taxon>Bacteria</taxon>
        <taxon>Pseudomonadati</taxon>
        <taxon>Pseudomonadota</taxon>
        <taxon>Alphaproteobacteria</taxon>
        <taxon>Sphingomonadales</taxon>
        <taxon>Sphingomonadaceae</taxon>
        <taxon>Sphingobium</taxon>
    </lineage>
</organism>
<dbReference type="EMBL" id="AGZU01000007">
    <property type="protein sequence ID" value="EKU76363.1"/>
    <property type="molecule type" value="Genomic_DNA"/>
</dbReference>
<dbReference type="PATRIC" id="fig|883163.3.peg.1759"/>
<reference evidence="1 2" key="1">
    <citation type="submission" date="2012-09" db="EMBL/GenBank/DDBJ databases">
        <title>The Genome Sequence of Sphingobium yanoikuyae ATCC 51230.</title>
        <authorList>
            <consortium name="The Broad Institute Genome Sequencing Platform"/>
            <person name="Earl A."/>
            <person name="Ward D."/>
            <person name="Feldgarden M."/>
            <person name="Gevers D."/>
            <person name="Huys G."/>
            <person name="Walker B."/>
            <person name="Young S.K."/>
            <person name="Zeng Q."/>
            <person name="Gargeya S."/>
            <person name="Fitzgerald M."/>
            <person name="Haas B."/>
            <person name="Abouelleil A."/>
            <person name="Alvarado L."/>
            <person name="Arachchi H.M."/>
            <person name="Berlin A.M."/>
            <person name="Chapman S.B."/>
            <person name="Goldberg J."/>
            <person name="Griggs A."/>
            <person name="Gujja S."/>
            <person name="Hansen M."/>
            <person name="Howarth C."/>
            <person name="Imamovic A."/>
            <person name="Larimer J."/>
            <person name="McCowen C."/>
            <person name="Montmayeur A."/>
            <person name="Murphy C."/>
            <person name="Neiman D."/>
            <person name="Pearson M."/>
            <person name="Priest M."/>
            <person name="Roberts A."/>
            <person name="Saif S."/>
            <person name="Shea T."/>
            <person name="Sisk P."/>
            <person name="Sykes S."/>
            <person name="Wortman J."/>
            <person name="Nusbaum C."/>
            <person name="Birren B."/>
        </authorList>
    </citation>
    <scope>NUCLEOTIDE SEQUENCE [LARGE SCALE GENOMIC DNA]</scope>
    <source>
        <strain evidence="1 2">ATCC 51230</strain>
    </source>
</reference>
<evidence type="ECO:0000313" key="1">
    <source>
        <dbReference type="EMBL" id="EKU76363.1"/>
    </source>
</evidence>